<dbReference type="SUPFAM" id="SSF54236">
    <property type="entry name" value="Ubiquitin-like"/>
    <property type="match status" value="1"/>
</dbReference>
<name>A0A3M6UGL6_POCDA</name>
<dbReference type="SUPFAM" id="SSF48371">
    <property type="entry name" value="ARM repeat"/>
    <property type="match status" value="1"/>
</dbReference>
<gene>
    <name evidence="3" type="ORF">pdam_00004257</name>
</gene>
<dbReference type="EMBL" id="RCHS01001596">
    <property type="protein sequence ID" value="RMX52709.1"/>
    <property type="molecule type" value="Genomic_DNA"/>
</dbReference>
<dbReference type="Proteomes" id="UP000275408">
    <property type="component" value="Unassembled WGS sequence"/>
</dbReference>
<dbReference type="InterPro" id="IPR000626">
    <property type="entry name" value="Ubiquitin-like_dom"/>
</dbReference>
<protein>
    <recommendedName>
        <fullName evidence="2">Ubiquitin-like domain-containing protein</fullName>
    </recommendedName>
</protein>
<dbReference type="PROSITE" id="PS50053">
    <property type="entry name" value="UBIQUITIN_2"/>
    <property type="match status" value="1"/>
</dbReference>
<proteinExistence type="predicted"/>
<dbReference type="InterPro" id="IPR016024">
    <property type="entry name" value="ARM-type_fold"/>
</dbReference>
<dbReference type="CDD" id="cd17039">
    <property type="entry name" value="Ubl_ubiquitin_like"/>
    <property type="match status" value="1"/>
</dbReference>
<organism evidence="3 4">
    <name type="scientific">Pocillopora damicornis</name>
    <name type="common">Cauliflower coral</name>
    <name type="synonym">Millepora damicornis</name>
    <dbReference type="NCBI Taxonomy" id="46731"/>
    <lineage>
        <taxon>Eukaryota</taxon>
        <taxon>Metazoa</taxon>
        <taxon>Cnidaria</taxon>
        <taxon>Anthozoa</taxon>
        <taxon>Hexacorallia</taxon>
        <taxon>Scleractinia</taxon>
        <taxon>Astrocoeniina</taxon>
        <taxon>Pocilloporidae</taxon>
        <taxon>Pocillopora</taxon>
    </lineage>
</organism>
<evidence type="ECO:0000259" key="2">
    <source>
        <dbReference type="PROSITE" id="PS50053"/>
    </source>
</evidence>
<evidence type="ECO:0000313" key="3">
    <source>
        <dbReference type="EMBL" id="RMX52709.1"/>
    </source>
</evidence>
<comment type="caution">
    <text evidence="3">The sequence shown here is derived from an EMBL/GenBank/DDBJ whole genome shotgun (WGS) entry which is preliminary data.</text>
</comment>
<accession>A0A3M6UGL6</accession>
<feature type="compositionally biased region" description="Basic and acidic residues" evidence="1">
    <location>
        <begin position="504"/>
        <end position="523"/>
    </location>
</feature>
<dbReference type="InterPro" id="IPR029071">
    <property type="entry name" value="Ubiquitin-like_domsf"/>
</dbReference>
<dbReference type="AlphaFoldDB" id="A0A3M6UGL6"/>
<reference evidence="3 4" key="1">
    <citation type="journal article" date="2018" name="Sci. Rep.">
        <title>Comparative analysis of the Pocillopora damicornis genome highlights role of immune system in coral evolution.</title>
        <authorList>
            <person name="Cunning R."/>
            <person name="Bay R.A."/>
            <person name="Gillette P."/>
            <person name="Baker A.C."/>
            <person name="Traylor-Knowles N."/>
        </authorList>
    </citation>
    <scope>NUCLEOTIDE SEQUENCE [LARGE SCALE GENOMIC DNA]</scope>
    <source>
        <strain evidence="3">RSMAS</strain>
        <tissue evidence="3">Whole animal</tissue>
    </source>
</reference>
<feature type="region of interest" description="Disordered" evidence="1">
    <location>
        <begin position="504"/>
        <end position="526"/>
    </location>
</feature>
<dbReference type="Gene3D" id="3.10.20.90">
    <property type="entry name" value="Phosphatidylinositol 3-kinase Catalytic Subunit, Chain A, domain 1"/>
    <property type="match status" value="1"/>
</dbReference>
<evidence type="ECO:0000256" key="1">
    <source>
        <dbReference type="SAM" id="MobiDB-lite"/>
    </source>
</evidence>
<dbReference type="Pfam" id="PF00240">
    <property type="entry name" value="ubiquitin"/>
    <property type="match status" value="1"/>
</dbReference>
<keyword evidence="4" id="KW-1185">Reference proteome</keyword>
<feature type="domain" description="Ubiquitin-like" evidence="2">
    <location>
        <begin position="27"/>
        <end position="77"/>
    </location>
</feature>
<dbReference type="OrthoDB" id="5948924at2759"/>
<evidence type="ECO:0000313" key="4">
    <source>
        <dbReference type="Proteomes" id="UP000275408"/>
    </source>
</evidence>
<sequence length="680" mass="76580">MNFFVDYSCEKNTETGRFKLTVPDLSTTSIRDVKSAIQEAIQAPVCDQKLFYQGQLLIDDQMTLGRLYFKEGESLKLQFLAVADIVGMRKLLSVLQTSAQGIVEKLHGELPDIIMAKDPNGSAVSFSFSRDFGDVKLGNTYRALPELAGQYFAPWKSLKSSAHRHFFVQEGGFDAFLEVFKYSLKLFLFADFQETKDAQSPMDVVMLRTLNHLKHHFDQGQLLLEYRCLSCLWTFAETYEDKKFALSKGVFPLSVEALLIHPDVFNKAGLTDLARLIVFLNQSAVGCCAGFVEYDSNLQLEVAKSPAMISKLLFMIDRSQSETAEYSLFSSQVASNTLFYCTFNVKSAQYLVNCGVVEKMLNITKKLLDDEEGDFPLRYYCCLFLARMCSAPLVNLAASVCSTIDKLIDTFLDKHVPSEVTKYEEELSFVWMTMVPLVHLAFAEGKKYAHGRKMNHSNHGHQVNSSNLDLTQVKGNHFLERQSSKSIITDLGVALGAVEIKADSKNPLEPNNDERDSKCESPQRPEACAQLEADVTEEAKVTIIGTTVHFQRIKQVNTSIQKVECHHATAKTQSFLSENKDCVMERQKSQFTLPGSKSTQKLGIFSLVHMFSVKDNRELASSENLPAYLVCLSWYLPWEEKEKLKHSMGNLYFASTPPSLKVAAKSVLSLMRGFDMVYRL</sequence>